<name>A0ABT5A3A8_9CYAN</name>
<gene>
    <name evidence="1" type="ORF">PN492_05485</name>
</gene>
<accession>A0ABT5A3A8</accession>
<protein>
    <submittedName>
        <fullName evidence="1">Uncharacterized protein</fullName>
    </submittedName>
</protein>
<keyword evidence="2" id="KW-1185">Reference proteome</keyword>
<dbReference type="RefSeq" id="WP_271805027.1">
    <property type="nucleotide sequence ID" value="NZ_JAQMTU010000033.1"/>
</dbReference>
<dbReference type="EMBL" id="JAQMTU010000033">
    <property type="protein sequence ID" value="MDB9486004.1"/>
    <property type="molecule type" value="Genomic_DNA"/>
</dbReference>
<sequence>MTNESSLIRTEATELAYWLTPLPELQLESYALYRAGAGDKSYELGTIRQFAPDSATPLPDLGPLKKFGSWASVAATIDRKAIQLSGYNPAATEFDEVKWEAYKQKLSTAPFWTTKTTRLRQAEISSLSLKGAVDAVEDIAVAFVSAGAIDAIIEGIKKIGQLAVESQGSTNKESFQEQGVTSEKNGLLYVGQIRTSVEMTYKSGKGYEQWRQSLIINAFHAVLDFDKCKRSAAKLLDWDFNDIEEWENSGNSQHQQPNNSPAWNR</sequence>
<evidence type="ECO:0000313" key="1">
    <source>
        <dbReference type="EMBL" id="MDB9486004.1"/>
    </source>
</evidence>
<dbReference type="Proteomes" id="UP001212123">
    <property type="component" value="Unassembled WGS sequence"/>
</dbReference>
<proteinExistence type="predicted"/>
<organism evidence="1 2">
    <name type="scientific">Dolichospermum circinale CS-537/01</name>
    <dbReference type="NCBI Taxonomy" id="3021739"/>
    <lineage>
        <taxon>Bacteria</taxon>
        <taxon>Bacillati</taxon>
        <taxon>Cyanobacteriota</taxon>
        <taxon>Cyanophyceae</taxon>
        <taxon>Nostocales</taxon>
        <taxon>Aphanizomenonaceae</taxon>
        <taxon>Dolichospermum</taxon>
        <taxon>Dolichospermum circinale</taxon>
    </lineage>
</organism>
<comment type="caution">
    <text evidence="1">The sequence shown here is derived from an EMBL/GenBank/DDBJ whole genome shotgun (WGS) entry which is preliminary data.</text>
</comment>
<reference evidence="1 2" key="1">
    <citation type="submission" date="2023-01" db="EMBL/GenBank/DDBJ databases">
        <title>Genomes from the Australian National Cyanobacteria Reference Collection.</title>
        <authorList>
            <person name="Willis A."/>
            <person name="Lee E.M.F."/>
        </authorList>
    </citation>
    <scope>NUCLEOTIDE SEQUENCE [LARGE SCALE GENOMIC DNA]</scope>
    <source>
        <strain evidence="1 2">CS-537/01</strain>
    </source>
</reference>
<evidence type="ECO:0000313" key="2">
    <source>
        <dbReference type="Proteomes" id="UP001212123"/>
    </source>
</evidence>